<gene>
    <name evidence="2" type="ORF">Goe3_c18800</name>
</gene>
<organism evidence="2 3">
    <name type="scientific">Bacillus phage vB_BsuM-Goe3</name>
    <dbReference type="NCBI Taxonomy" id="1933063"/>
    <lineage>
        <taxon>Viruses</taxon>
        <taxon>Duplodnaviria</taxon>
        <taxon>Heunggongvirae</taxon>
        <taxon>Uroviricota</taxon>
        <taxon>Caudoviricetes</taxon>
        <taxon>Herelleviridae</taxon>
        <taxon>Bastillevirinae</taxon>
        <taxon>Grisebachstrassevirus</taxon>
        <taxon>Grisebachstrassevirus goe3</taxon>
    </lineage>
</organism>
<dbReference type="Proteomes" id="UP000221795">
    <property type="component" value="Segment"/>
</dbReference>
<keyword evidence="1" id="KW-0472">Membrane</keyword>
<evidence type="ECO:0000313" key="3">
    <source>
        <dbReference type="Proteomes" id="UP000221795"/>
    </source>
</evidence>
<proteinExistence type="predicted"/>
<keyword evidence="1" id="KW-0812">Transmembrane</keyword>
<evidence type="ECO:0000256" key="1">
    <source>
        <dbReference type="SAM" id="Phobius"/>
    </source>
</evidence>
<name>A0A217ERC0_BPGO3</name>
<protein>
    <submittedName>
        <fullName evidence="2">Uncharacterized protein</fullName>
    </submittedName>
</protein>
<sequence>MKFLRRHFDTILYICGAAALFLNGMVFKGPTEHVLIGILLVFMLRFGFILGDYYSSKNRDKGRG</sequence>
<feature type="transmembrane region" description="Helical" evidence="1">
    <location>
        <begin position="33"/>
        <end position="54"/>
    </location>
</feature>
<accession>A0A217ERC0</accession>
<evidence type="ECO:0000313" key="2">
    <source>
        <dbReference type="EMBL" id="APZ82649.1"/>
    </source>
</evidence>
<feature type="transmembrane region" description="Helical" evidence="1">
    <location>
        <begin position="7"/>
        <end position="27"/>
    </location>
</feature>
<keyword evidence="1" id="KW-1133">Transmembrane helix</keyword>
<keyword evidence="3" id="KW-1185">Reference proteome</keyword>
<reference evidence="2" key="1">
    <citation type="journal article" date="2017" name="Viruses">
        <title>Characterization of Bacillus subtilis Viruses vB_BsuM-Goe2 and vB_BsuM-Goe3.</title>
        <authorList>
            <person name="Willms I.M."/>
            <person name="Hoppert M."/>
            <person name="Hertel R."/>
        </authorList>
    </citation>
    <scope>NUCLEOTIDE SEQUENCE [LARGE SCALE GENOMIC DNA]</scope>
</reference>
<organismHost>
    <name type="scientific">Bacillus subtilis</name>
    <dbReference type="NCBI Taxonomy" id="1423"/>
</organismHost>
<dbReference type="EMBL" id="KY368640">
    <property type="protein sequence ID" value="APZ82649.1"/>
    <property type="molecule type" value="Genomic_DNA"/>
</dbReference>